<evidence type="ECO:0000256" key="3">
    <source>
        <dbReference type="ARBA" id="ARBA00022448"/>
    </source>
</evidence>
<evidence type="ECO:0000256" key="2">
    <source>
        <dbReference type="ARBA" id="ARBA00010735"/>
    </source>
</evidence>
<name>A0A165E5C2_9MICO</name>
<comment type="subcellular location">
    <subcellularLocation>
        <location evidence="1">Cell membrane</location>
        <topology evidence="1">Multi-pass membrane protein</topology>
    </subcellularLocation>
</comment>
<evidence type="ECO:0000256" key="9">
    <source>
        <dbReference type="SAM" id="Phobius"/>
    </source>
</evidence>
<evidence type="ECO:0000256" key="1">
    <source>
        <dbReference type="ARBA" id="ARBA00004651"/>
    </source>
</evidence>
<evidence type="ECO:0000313" key="10">
    <source>
        <dbReference type="EMBL" id="KZE19597.1"/>
    </source>
</evidence>
<feature type="transmembrane region" description="Helical" evidence="9">
    <location>
        <begin position="20"/>
        <end position="40"/>
    </location>
</feature>
<reference evidence="10" key="2">
    <citation type="submission" date="2016-01" db="EMBL/GenBank/DDBJ databases">
        <authorList>
            <person name="Hong K.W."/>
        </authorList>
    </citation>
    <scope>NUCLEOTIDE SEQUENCE</scope>
    <source>
        <strain evidence="10">M40</strain>
    </source>
</reference>
<feature type="compositionally biased region" description="Polar residues" evidence="8">
    <location>
        <begin position="305"/>
        <end position="317"/>
    </location>
</feature>
<keyword evidence="5 9" id="KW-0812">Transmembrane</keyword>
<feature type="transmembrane region" description="Helical" evidence="9">
    <location>
        <begin position="213"/>
        <end position="230"/>
    </location>
</feature>
<evidence type="ECO:0000256" key="6">
    <source>
        <dbReference type="ARBA" id="ARBA00022989"/>
    </source>
</evidence>
<keyword evidence="3" id="KW-0813">Transport</keyword>
<keyword evidence="7 9" id="KW-0472">Membrane</keyword>
<feature type="transmembrane region" description="Helical" evidence="9">
    <location>
        <begin position="189"/>
        <end position="207"/>
    </location>
</feature>
<evidence type="ECO:0000256" key="8">
    <source>
        <dbReference type="SAM" id="MobiDB-lite"/>
    </source>
</evidence>
<dbReference type="Proteomes" id="UP000216867">
    <property type="component" value="Unassembled WGS sequence"/>
</dbReference>
<dbReference type="Pfam" id="PF03591">
    <property type="entry name" value="AzlC"/>
    <property type="match status" value="1"/>
</dbReference>
<evidence type="ECO:0000313" key="13">
    <source>
        <dbReference type="Proteomes" id="UP000216867"/>
    </source>
</evidence>
<sequence length="323" mass="34420">MVNMSSPFRTIGRVLPSSTYRAVAIITVTIVAVALSYGAISQVSGFAWWQTLMLAAFALGGAAEFTFVGVIAAGGAPILAVLAGLLVNSRNFAFGVAVGPFFPQDWRALIASHWINDESTAVARTGGNDRQRWRAFLLMGVAIAIMWPSGAVVGQWLGSVIDADMLGLDAAFPIILFCLIRGDLRNRSTLCLTLAGILVAVCLTPILPLGLGAVTSLSVFAFVALGWFVRRAVRERRTRRTVPGHEGRRTVPGYEGCGAPPDHEMAVPAEVRRPRKSAESLPPTMSQPPTFSQPPTMPKPPTISQPPTMQPRSSGPTDSEAAK</sequence>
<gene>
    <name evidence="10" type="ORF">AVW13_11515</name>
    <name evidence="11" type="ORF">B8X04_10290</name>
</gene>
<accession>A0A165E5C2</accession>
<protein>
    <recommendedName>
        <fullName evidence="14">Azaleucine resistance protein AzlC</fullName>
    </recommendedName>
</protein>
<evidence type="ECO:0000256" key="5">
    <source>
        <dbReference type="ARBA" id="ARBA00022692"/>
    </source>
</evidence>
<dbReference type="PANTHER" id="PTHR34979:SF1">
    <property type="entry name" value="INNER MEMBRANE PROTEIN YGAZ"/>
    <property type="match status" value="1"/>
</dbReference>
<dbReference type="GO" id="GO:0005886">
    <property type="term" value="C:plasma membrane"/>
    <property type="evidence" value="ECO:0007669"/>
    <property type="project" value="UniProtKB-SubCell"/>
</dbReference>
<keyword evidence="4" id="KW-1003">Cell membrane</keyword>
<evidence type="ECO:0008006" key="14">
    <source>
        <dbReference type="Google" id="ProtNLM"/>
    </source>
</evidence>
<feature type="compositionally biased region" description="Pro residues" evidence="8">
    <location>
        <begin position="291"/>
        <end position="304"/>
    </location>
</feature>
<dbReference type="GO" id="GO:1903785">
    <property type="term" value="P:L-valine transmembrane transport"/>
    <property type="evidence" value="ECO:0007669"/>
    <property type="project" value="TreeGrafter"/>
</dbReference>
<organism evidence="11 13">
    <name type="scientific">Brevibacterium casei</name>
    <dbReference type="NCBI Taxonomy" id="33889"/>
    <lineage>
        <taxon>Bacteria</taxon>
        <taxon>Bacillati</taxon>
        <taxon>Actinomycetota</taxon>
        <taxon>Actinomycetes</taxon>
        <taxon>Micrococcales</taxon>
        <taxon>Brevibacteriaceae</taxon>
        <taxon>Brevibacterium</taxon>
    </lineage>
</organism>
<reference evidence="11 13" key="3">
    <citation type="submission" date="2017-04" db="EMBL/GenBank/DDBJ databases">
        <title>Kefir bacterial isolates.</title>
        <authorList>
            <person name="Kim Y."/>
            <person name="Blasche S."/>
            <person name="Patil K.R."/>
        </authorList>
    </citation>
    <scope>NUCLEOTIDE SEQUENCE [LARGE SCALE GENOMIC DNA]</scope>
    <source>
        <strain evidence="11 13">OG2</strain>
    </source>
</reference>
<feature type="transmembrane region" description="Helical" evidence="9">
    <location>
        <begin position="163"/>
        <end position="182"/>
    </location>
</feature>
<dbReference type="EMBL" id="NCWY01000008">
    <property type="protein sequence ID" value="PAK95205.1"/>
    <property type="molecule type" value="Genomic_DNA"/>
</dbReference>
<evidence type="ECO:0000256" key="7">
    <source>
        <dbReference type="ARBA" id="ARBA00023136"/>
    </source>
</evidence>
<comment type="caution">
    <text evidence="11">The sequence shown here is derived from an EMBL/GenBank/DDBJ whole genome shotgun (WGS) entry which is preliminary data.</text>
</comment>
<dbReference type="InterPro" id="IPR011606">
    <property type="entry name" value="Brnchd-chn_aa_trnsp_permease"/>
</dbReference>
<dbReference type="Proteomes" id="UP000076612">
    <property type="component" value="Unassembled WGS sequence"/>
</dbReference>
<dbReference type="AlphaFoldDB" id="A0A165E5C2"/>
<keyword evidence="6 9" id="KW-1133">Transmembrane helix</keyword>
<dbReference type="PANTHER" id="PTHR34979">
    <property type="entry name" value="INNER MEMBRANE PROTEIN YGAZ"/>
    <property type="match status" value="1"/>
</dbReference>
<dbReference type="STRING" id="33889.AVW13_11515"/>
<feature type="region of interest" description="Disordered" evidence="8">
    <location>
        <begin position="240"/>
        <end position="323"/>
    </location>
</feature>
<evidence type="ECO:0000256" key="4">
    <source>
        <dbReference type="ARBA" id="ARBA00022475"/>
    </source>
</evidence>
<feature type="transmembrane region" description="Helical" evidence="9">
    <location>
        <begin position="135"/>
        <end position="157"/>
    </location>
</feature>
<evidence type="ECO:0000313" key="11">
    <source>
        <dbReference type="EMBL" id="PAK95205.1"/>
    </source>
</evidence>
<evidence type="ECO:0000313" key="12">
    <source>
        <dbReference type="Proteomes" id="UP000076612"/>
    </source>
</evidence>
<reference evidence="12" key="1">
    <citation type="submission" date="2016-01" db="EMBL/GenBank/DDBJ databases">
        <title>Draft genome of Chromobacterium sp. F49.</title>
        <authorList>
            <person name="Hong K.W."/>
        </authorList>
    </citation>
    <scope>NUCLEOTIDE SEQUENCE [LARGE SCALE GENOMIC DNA]</scope>
    <source>
        <strain evidence="12">M40</strain>
    </source>
</reference>
<dbReference type="EMBL" id="LQQR01000019">
    <property type="protein sequence ID" value="KZE19597.1"/>
    <property type="molecule type" value="Genomic_DNA"/>
</dbReference>
<feature type="compositionally biased region" description="Basic and acidic residues" evidence="8">
    <location>
        <begin position="261"/>
        <end position="278"/>
    </location>
</feature>
<proteinExistence type="inferred from homology"/>
<comment type="similarity">
    <text evidence="2">Belongs to the AzlC family.</text>
</comment>